<feature type="domain" description="Mur ligase C-terminal" evidence="3">
    <location>
        <begin position="220"/>
        <end position="356"/>
    </location>
</feature>
<keyword evidence="6" id="KW-1185">Reference proteome</keyword>
<sequence>MEVSSQGADQGRVDDVAFDLGVVTNLAPLEHLEYHPTYEHYAAAKGRFVAMVPADGGLLMHAGEAALRLGRFARAPVVPFGRGPEGALRLLAEAMVPLADPGGHGAGVCRDGTLPRRDGTLFHGAQGPAPAPLPWTNRLWLELPSGWPSSVRRRAADLAPPAGRVRPEEGAALRRLAVDTQLLGSHHALNVVAAVGAALWLGLSPQQVAQAVPRFRPPRRRTEVILREPFTVIDDTAGRPDSLAACFGVASRLPHRRLVAVYAVRGGRGEAINYANGLQLACEARRAGAVVVVTASDGDTAPRDAVQPGEWEACLAGLAAGGLEPPQVLTFARLPDAVAAAVARLGAGDLLLLLGAQGMDAGAAYLRAILAEDRGADGRRHGPDAAAALDGSVAGAGPPAAGRRVVPGGAAAPARGAVTMPTRQALARTPGGDRP</sequence>
<dbReference type="SUPFAM" id="SSF53244">
    <property type="entry name" value="MurD-like peptide ligases, peptide-binding domain"/>
    <property type="match status" value="1"/>
</dbReference>
<evidence type="ECO:0000256" key="1">
    <source>
        <dbReference type="ARBA" id="ARBA00004752"/>
    </source>
</evidence>
<dbReference type="Gene3D" id="3.40.1190.10">
    <property type="entry name" value="Mur-like, catalytic domain"/>
    <property type="match status" value="2"/>
</dbReference>
<dbReference type="PANTHER" id="PTHR23135">
    <property type="entry name" value="MUR LIGASE FAMILY MEMBER"/>
    <property type="match status" value="1"/>
</dbReference>
<evidence type="ECO:0000313" key="5">
    <source>
        <dbReference type="EMBL" id="WPD18695.1"/>
    </source>
</evidence>
<feature type="region of interest" description="Disordered" evidence="2">
    <location>
        <begin position="407"/>
        <end position="435"/>
    </location>
</feature>
<dbReference type="PANTHER" id="PTHR23135:SF4">
    <property type="entry name" value="UDP-N-ACETYLMURAMOYL-L-ALANYL-D-GLUTAMATE--2,6-DIAMINOPIMELATE LIGASE MURE HOMOLOG, CHLOROPLASTIC"/>
    <property type="match status" value="1"/>
</dbReference>
<dbReference type="InterPro" id="IPR036565">
    <property type="entry name" value="Mur-like_cat_sf"/>
</dbReference>
<dbReference type="InterPro" id="IPR004101">
    <property type="entry name" value="Mur_ligase_C"/>
</dbReference>
<feature type="compositionally biased region" description="Low complexity" evidence="2">
    <location>
        <begin position="407"/>
        <end position="418"/>
    </location>
</feature>
<evidence type="ECO:0000259" key="4">
    <source>
        <dbReference type="Pfam" id="PF08245"/>
    </source>
</evidence>
<protein>
    <submittedName>
        <fullName evidence="5">Mur ligase family protein</fullName>
    </submittedName>
</protein>
<evidence type="ECO:0000259" key="3">
    <source>
        <dbReference type="Pfam" id="PF02875"/>
    </source>
</evidence>
<evidence type="ECO:0000313" key="6">
    <source>
        <dbReference type="Proteomes" id="UP001304683"/>
    </source>
</evidence>
<dbReference type="Proteomes" id="UP001304683">
    <property type="component" value="Chromosome"/>
</dbReference>
<gene>
    <name evidence="5" type="ORF">Q5761_10060</name>
</gene>
<organism evidence="5 6">
    <name type="scientific">Thermaerobacter composti</name>
    <dbReference type="NCBI Taxonomy" id="554949"/>
    <lineage>
        <taxon>Bacteria</taxon>
        <taxon>Bacillati</taxon>
        <taxon>Bacillota</taxon>
        <taxon>Clostridia</taxon>
        <taxon>Eubacteriales</taxon>
        <taxon>Clostridiales Family XVII. Incertae Sedis</taxon>
        <taxon>Thermaerobacter</taxon>
    </lineage>
</organism>
<dbReference type="GO" id="GO:0016874">
    <property type="term" value="F:ligase activity"/>
    <property type="evidence" value="ECO:0007669"/>
    <property type="project" value="UniProtKB-KW"/>
</dbReference>
<feature type="domain" description="Mur ligase central" evidence="4">
    <location>
        <begin position="1"/>
        <end position="62"/>
    </location>
</feature>
<dbReference type="InterPro" id="IPR036615">
    <property type="entry name" value="Mur_ligase_C_dom_sf"/>
</dbReference>
<accession>A0ABZ0QQN3</accession>
<keyword evidence="5" id="KW-0436">Ligase</keyword>
<reference evidence="5 6" key="1">
    <citation type="submission" date="2023-08" db="EMBL/GenBank/DDBJ databases">
        <title>Genome sequence of Thermaerobacter compostii strain Ins1, a spore-forming filamentous bacterium isolated from a deep geothermal reservoir.</title>
        <authorList>
            <person name="Bregnard D."/>
            <person name="Gonzalez D."/>
            <person name="Junier P."/>
        </authorList>
    </citation>
    <scope>NUCLEOTIDE SEQUENCE [LARGE SCALE GENOMIC DNA]</scope>
    <source>
        <strain evidence="5 6">Ins1</strain>
    </source>
</reference>
<dbReference type="Gene3D" id="3.90.190.20">
    <property type="entry name" value="Mur ligase, C-terminal domain"/>
    <property type="match status" value="1"/>
</dbReference>
<dbReference type="RefSeq" id="WP_318750497.1">
    <property type="nucleotide sequence ID" value="NZ_CP132508.1"/>
</dbReference>
<dbReference type="Pfam" id="PF02875">
    <property type="entry name" value="Mur_ligase_C"/>
    <property type="match status" value="1"/>
</dbReference>
<name>A0ABZ0QQN3_9FIRM</name>
<comment type="pathway">
    <text evidence="1">Cell wall biogenesis; peptidoglycan biosynthesis.</text>
</comment>
<dbReference type="InterPro" id="IPR013221">
    <property type="entry name" value="Mur_ligase_cen"/>
</dbReference>
<dbReference type="EMBL" id="CP132508">
    <property type="protein sequence ID" value="WPD18695.1"/>
    <property type="molecule type" value="Genomic_DNA"/>
</dbReference>
<dbReference type="Pfam" id="PF08245">
    <property type="entry name" value="Mur_ligase_M"/>
    <property type="match status" value="1"/>
</dbReference>
<evidence type="ECO:0000256" key="2">
    <source>
        <dbReference type="SAM" id="MobiDB-lite"/>
    </source>
</evidence>
<dbReference type="SUPFAM" id="SSF53623">
    <property type="entry name" value="MurD-like peptide ligases, catalytic domain"/>
    <property type="match status" value="1"/>
</dbReference>
<proteinExistence type="predicted"/>